<dbReference type="InterPro" id="IPR001080">
    <property type="entry name" value="3Fe4S_ferredoxin"/>
</dbReference>
<evidence type="ECO:0000256" key="5">
    <source>
        <dbReference type="ARBA" id="ARBA00023004"/>
    </source>
</evidence>
<dbReference type="PATRIC" id="fig|953739.5.peg.1347"/>
<dbReference type="PANTHER" id="PTHR36923:SF3">
    <property type="entry name" value="FERREDOXIN"/>
    <property type="match status" value="1"/>
</dbReference>
<dbReference type="Gene3D" id="3.30.70.20">
    <property type="match status" value="1"/>
</dbReference>
<proteinExistence type="predicted"/>
<evidence type="ECO:0000256" key="6">
    <source>
        <dbReference type="ARBA" id="ARBA00023014"/>
    </source>
</evidence>
<dbReference type="SUPFAM" id="SSF54862">
    <property type="entry name" value="4Fe-4S ferredoxins"/>
    <property type="match status" value="1"/>
</dbReference>
<keyword evidence="2 8" id="KW-0813">Transport</keyword>
<dbReference type="KEGG" id="sve:SVEN_6137"/>
<evidence type="ECO:0000256" key="1">
    <source>
        <dbReference type="ARBA" id="ARBA00001927"/>
    </source>
</evidence>
<evidence type="ECO:0000256" key="3">
    <source>
        <dbReference type="ARBA" id="ARBA00022723"/>
    </source>
</evidence>
<dbReference type="eggNOG" id="COG1141">
    <property type="taxonomic scope" value="Bacteria"/>
</dbReference>
<dbReference type="EMBL" id="FR845719">
    <property type="protein sequence ID" value="CCA59423.1"/>
    <property type="molecule type" value="Genomic_DNA"/>
</dbReference>
<protein>
    <recommendedName>
        <fullName evidence="8">Ferredoxin</fullName>
    </recommendedName>
</protein>
<keyword evidence="7" id="KW-0003">3Fe-4S</keyword>
<keyword evidence="3 8" id="KW-0479">Metal-binding</keyword>
<dbReference type="OrthoDB" id="9803319at2"/>
<accession>F2RDD1</accession>
<dbReference type="PANTHER" id="PTHR36923">
    <property type="entry name" value="FERREDOXIN"/>
    <property type="match status" value="1"/>
</dbReference>
<dbReference type="Pfam" id="PF13370">
    <property type="entry name" value="Fer4_13"/>
    <property type="match status" value="1"/>
</dbReference>
<dbReference type="GO" id="GO:0005506">
    <property type="term" value="F:iron ion binding"/>
    <property type="evidence" value="ECO:0007669"/>
    <property type="project" value="UniProtKB-UniRule"/>
</dbReference>
<dbReference type="AlphaFoldDB" id="F2RDD1"/>
<keyword evidence="6 8" id="KW-0411">Iron-sulfur</keyword>
<sequence>MDVRVDRARCLGAGMCALTAPQVFDQDQEEGLVTLLAARPAREQHAAVRVAAGVCPASAITVTAAAEDTDPAV</sequence>
<keyword evidence="4 8" id="KW-0249">Electron transport</keyword>
<evidence type="ECO:0000256" key="4">
    <source>
        <dbReference type="ARBA" id="ARBA00022982"/>
    </source>
</evidence>
<evidence type="ECO:0000256" key="8">
    <source>
        <dbReference type="RuleBase" id="RU368020"/>
    </source>
</evidence>
<evidence type="ECO:0000256" key="2">
    <source>
        <dbReference type="ARBA" id="ARBA00022448"/>
    </source>
</evidence>
<name>F2RDD1_STRVP</name>
<dbReference type="PRINTS" id="PR00352">
    <property type="entry name" value="3FE4SFRDOXIN"/>
</dbReference>
<dbReference type="GeneID" id="51866674"/>
<dbReference type="Proteomes" id="UP000006854">
    <property type="component" value="Chromosome"/>
</dbReference>
<reference evidence="9 10" key="1">
    <citation type="journal article" date="2011" name="BMC Genomics">
        <title>Genome-wide analysis of the role of GlnR in Streptomyces venezuelae provides new insights into global nitrogen regulation in actinomycetes.</title>
        <authorList>
            <person name="Pullan S.T."/>
            <person name="Bibb M.J."/>
            <person name="Merrick M."/>
        </authorList>
    </citation>
    <scope>NUCLEOTIDE SEQUENCE [LARGE SCALE GENOMIC DNA]</scope>
    <source>
        <strain evidence="9">ATCC 10712</strain>
    </source>
</reference>
<dbReference type="InterPro" id="IPR051269">
    <property type="entry name" value="Fe-S_cluster_ET"/>
</dbReference>
<dbReference type="RefSeq" id="WP_015037318.1">
    <property type="nucleotide sequence ID" value="NC_018750.1"/>
</dbReference>
<dbReference type="HOGENOM" id="CLU_139698_6_0_11"/>
<evidence type="ECO:0000313" key="9">
    <source>
        <dbReference type="EMBL" id="CCA59423.1"/>
    </source>
</evidence>
<keyword evidence="10" id="KW-1185">Reference proteome</keyword>
<comment type="function">
    <text evidence="8">Ferredoxins are iron-sulfur proteins that transfer electrons in a wide variety of metabolic reactions.</text>
</comment>
<organism evidence="9 10">
    <name type="scientific">Streptomyces venezuelae (strain ATCC 10712 / CBS 650.69 / DSM 40230 / JCM 4526 / NBRC 13096 / PD 04745)</name>
    <dbReference type="NCBI Taxonomy" id="953739"/>
    <lineage>
        <taxon>Bacteria</taxon>
        <taxon>Bacillati</taxon>
        <taxon>Actinomycetota</taxon>
        <taxon>Actinomycetes</taxon>
        <taxon>Kitasatosporales</taxon>
        <taxon>Streptomycetaceae</taxon>
        <taxon>Streptomyces</taxon>
    </lineage>
</organism>
<dbReference type="GO" id="GO:0009055">
    <property type="term" value="F:electron transfer activity"/>
    <property type="evidence" value="ECO:0007669"/>
    <property type="project" value="UniProtKB-UniRule"/>
</dbReference>
<dbReference type="STRING" id="953739.SVEN_6137"/>
<dbReference type="GO" id="GO:0051538">
    <property type="term" value="F:3 iron, 4 sulfur cluster binding"/>
    <property type="evidence" value="ECO:0007669"/>
    <property type="project" value="UniProtKB-KW"/>
</dbReference>
<keyword evidence="5 8" id="KW-0408">Iron</keyword>
<evidence type="ECO:0000256" key="7">
    <source>
        <dbReference type="ARBA" id="ARBA00023291"/>
    </source>
</evidence>
<evidence type="ECO:0000313" key="10">
    <source>
        <dbReference type="Proteomes" id="UP000006854"/>
    </source>
</evidence>
<comment type="cofactor">
    <cofactor evidence="1">
        <name>[3Fe-4S] cluster</name>
        <dbReference type="ChEBI" id="CHEBI:21137"/>
    </cofactor>
</comment>
<gene>
    <name evidence="9" type="ordered locus">SVEN_6137</name>
</gene>